<proteinExistence type="predicted"/>
<reference evidence="1" key="1">
    <citation type="journal article" date="2014" name="Nat. Commun.">
        <title>Genome sequence of mungbean and insights into evolution within Vigna species.</title>
        <authorList>
            <person name="Kang Y.J."/>
            <person name="Kim S.K."/>
            <person name="Kim M.Y."/>
            <person name="Lestari P."/>
            <person name="Kim K.H."/>
            <person name="Ha B.K."/>
            <person name="Jun T.H."/>
            <person name="Hwang W.J."/>
            <person name="Lee T."/>
            <person name="Lee J."/>
            <person name="Shim S."/>
            <person name="Yoon M.Y."/>
            <person name="Jang Y.E."/>
            <person name="Han K.S."/>
            <person name="Taeprayoon P."/>
            <person name="Yoon N."/>
            <person name="Somta P."/>
            <person name="Tanya P."/>
            <person name="Kim K.S."/>
            <person name="Gwag J.G."/>
            <person name="Moon J.K."/>
            <person name="Lee Y.H."/>
            <person name="Park B.S."/>
            <person name="Bombarely A."/>
            <person name="Doyle J.J."/>
            <person name="Jackson S.A."/>
            <person name="Schafleitner R."/>
            <person name="Srinives P."/>
            <person name="Varshney R.K."/>
            <person name="Lee S.H."/>
        </authorList>
    </citation>
    <scope>NUCLEOTIDE SEQUENCE [LARGE SCALE GENOMIC DNA]</scope>
    <source>
        <strain evidence="1">cv. VC1973A</strain>
    </source>
</reference>
<protein>
    <submittedName>
        <fullName evidence="2">Uncharacterized protein LOC106771341 isoform X1</fullName>
    </submittedName>
</protein>
<gene>
    <name evidence="2" type="primary">LOC106771341</name>
</gene>
<keyword evidence="1" id="KW-1185">Reference proteome</keyword>
<sequence length="115" mass="12753">MFFTSPPGNPRAVKVEYAKWKCNVTVPCGKAVPSNVKASKLIIIHHLLFHFNTVMRLHWRWNGIISTNSIHQFEVLAGSKIVVAVGPSNLVVGPVATFVRDNPMIMIVDIMCADI</sequence>
<evidence type="ECO:0000313" key="2">
    <source>
        <dbReference type="RefSeq" id="XP_022641026.1"/>
    </source>
</evidence>
<dbReference type="AlphaFoldDB" id="A0A3Q0FBM8"/>
<dbReference type="OrthoDB" id="2017365at2759"/>
<organism evidence="1 2">
    <name type="scientific">Vigna radiata var. radiata</name>
    <name type="common">Mung bean</name>
    <name type="synonym">Phaseolus aureus</name>
    <dbReference type="NCBI Taxonomy" id="3916"/>
    <lineage>
        <taxon>Eukaryota</taxon>
        <taxon>Viridiplantae</taxon>
        <taxon>Streptophyta</taxon>
        <taxon>Embryophyta</taxon>
        <taxon>Tracheophyta</taxon>
        <taxon>Spermatophyta</taxon>
        <taxon>Magnoliopsida</taxon>
        <taxon>eudicotyledons</taxon>
        <taxon>Gunneridae</taxon>
        <taxon>Pentapetalae</taxon>
        <taxon>rosids</taxon>
        <taxon>fabids</taxon>
        <taxon>Fabales</taxon>
        <taxon>Fabaceae</taxon>
        <taxon>Papilionoideae</taxon>
        <taxon>50 kb inversion clade</taxon>
        <taxon>NPAAA clade</taxon>
        <taxon>indigoferoid/millettioid clade</taxon>
        <taxon>Phaseoleae</taxon>
        <taxon>Vigna</taxon>
    </lineage>
</organism>
<evidence type="ECO:0000313" key="1">
    <source>
        <dbReference type="Proteomes" id="UP000087766"/>
    </source>
</evidence>
<accession>A0A3Q0FBM8</accession>
<dbReference type="GeneID" id="106771341"/>
<reference evidence="2" key="2">
    <citation type="submission" date="2025-08" db="UniProtKB">
        <authorList>
            <consortium name="RefSeq"/>
        </authorList>
    </citation>
    <scope>IDENTIFICATION</scope>
    <source>
        <tissue evidence="2">Leaf</tissue>
    </source>
</reference>
<dbReference type="RefSeq" id="XP_022641026.1">
    <property type="nucleotide sequence ID" value="XM_022785305.1"/>
</dbReference>
<name>A0A3Q0FBM8_VIGRR</name>
<dbReference type="Proteomes" id="UP000087766">
    <property type="component" value="Chromosome 8"/>
</dbReference>